<dbReference type="AlphaFoldDB" id="A0A371H2U8"/>
<name>A0A371H2U8_MUCPR</name>
<keyword evidence="2" id="KW-1185">Reference proteome</keyword>
<reference evidence="1" key="1">
    <citation type="submission" date="2018-05" db="EMBL/GenBank/DDBJ databases">
        <title>Draft genome of Mucuna pruriens seed.</title>
        <authorList>
            <person name="Nnadi N.E."/>
            <person name="Vos R."/>
            <person name="Hasami M.H."/>
            <person name="Devisetty U.K."/>
            <person name="Aguiy J.C."/>
        </authorList>
    </citation>
    <scope>NUCLEOTIDE SEQUENCE [LARGE SCALE GENOMIC DNA]</scope>
    <source>
        <strain evidence="1">JCA_2017</strain>
    </source>
</reference>
<dbReference type="EMBL" id="QJKJ01003736">
    <property type="protein sequence ID" value="RDX97115.1"/>
    <property type="molecule type" value="Genomic_DNA"/>
</dbReference>
<proteinExistence type="predicted"/>
<dbReference type="Proteomes" id="UP000257109">
    <property type="component" value="Unassembled WGS sequence"/>
</dbReference>
<evidence type="ECO:0000313" key="1">
    <source>
        <dbReference type="EMBL" id="RDX97115.1"/>
    </source>
</evidence>
<evidence type="ECO:0000313" key="2">
    <source>
        <dbReference type="Proteomes" id="UP000257109"/>
    </source>
</evidence>
<protein>
    <submittedName>
        <fullName evidence="1">Uncharacterized protein</fullName>
    </submittedName>
</protein>
<feature type="non-terminal residue" evidence="1">
    <location>
        <position position="178"/>
    </location>
</feature>
<accession>A0A371H2U8</accession>
<sequence>MSRSLHLGEIIEGGLEIERTFHRRRKQQKQKVVIVLEITIFMVEGPTNRPLKDYVALTIFTGITHPTTGDIGLCHSRCSSPPPISSHSQGYNKGHSKYVVIYMGIIRESLPQQILSLHFKANGVMDKPLEKGIVIIEVWLGERGNTSRRVVVRGKYEVNNVELLLAKFDALSQKFNKL</sequence>
<comment type="caution">
    <text evidence="1">The sequence shown here is derived from an EMBL/GenBank/DDBJ whole genome shotgun (WGS) entry which is preliminary data.</text>
</comment>
<gene>
    <name evidence="1" type="ORF">CR513_20164</name>
</gene>
<organism evidence="1 2">
    <name type="scientific">Mucuna pruriens</name>
    <name type="common">Velvet bean</name>
    <name type="synonym">Dolichos pruriens</name>
    <dbReference type="NCBI Taxonomy" id="157652"/>
    <lineage>
        <taxon>Eukaryota</taxon>
        <taxon>Viridiplantae</taxon>
        <taxon>Streptophyta</taxon>
        <taxon>Embryophyta</taxon>
        <taxon>Tracheophyta</taxon>
        <taxon>Spermatophyta</taxon>
        <taxon>Magnoliopsida</taxon>
        <taxon>eudicotyledons</taxon>
        <taxon>Gunneridae</taxon>
        <taxon>Pentapetalae</taxon>
        <taxon>rosids</taxon>
        <taxon>fabids</taxon>
        <taxon>Fabales</taxon>
        <taxon>Fabaceae</taxon>
        <taxon>Papilionoideae</taxon>
        <taxon>50 kb inversion clade</taxon>
        <taxon>NPAAA clade</taxon>
        <taxon>indigoferoid/millettioid clade</taxon>
        <taxon>Phaseoleae</taxon>
        <taxon>Mucuna</taxon>
    </lineage>
</organism>